<feature type="compositionally biased region" description="Polar residues" evidence="4">
    <location>
        <begin position="154"/>
        <end position="169"/>
    </location>
</feature>
<evidence type="ECO:0000256" key="1">
    <source>
        <dbReference type="ARBA" id="ARBA00022630"/>
    </source>
</evidence>
<evidence type="ECO:0000259" key="5">
    <source>
        <dbReference type="PROSITE" id="PS50113"/>
    </source>
</evidence>
<dbReference type="CDD" id="cd00130">
    <property type="entry name" value="PAS"/>
    <property type="match status" value="1"/>
</dbReference>
<dbReference type="InterPro" id="IPR000700">
    <property type="entry name" value="PAS-assoc_C"/>
</dbReference>
<keyword evidence="2" id="KW-0288">FMN</keyword>
<feature type="compositionally biased region" description="Basic and acidic residues" evidence="4">
    <location>
        <begin position="174"/>
        <end position="183"/>
    </location>
</feature>
<dbReference type="InterPro" id="IPR000014">
    <property type="entry name" value="PAS"/>
</dbReference>
<evidence type="ECO:0000256" key="3">
    <source>
        <dbReference type="ARBA" id="ARBA00022991"/>
    </source>
</evidence>
<evidence type="ECO:0000313" key="6">
    <source>
        <dbReference type="EMBL" id="CAD8882669.1"/>
    </source>
</evidence>
<dbReference type="NCBIfam" id="TIGR00229">
    <property type="entry name" value="sensory_box"/>
    <property type="match status" value="1"/>
</dbReference>
<name>A0A7S1FRJ4_9STRA</name>
<proteinExistence type="predicted"/>
<dbReference type="Gene3D" id="3.30.450.20">
    <property type="entry name" value="PAS domain"/>
    <property type="match status" value="1"/>
</dbReference>
<dbReference type="SUPFAM" id="SSF55785">
    <property type="entry name" value="PYP-like sensor domain (PAS domain)"/>
    <property type="match status" value="1"/>
</dbReference>
<dbReference type="InterPro" id="IPR035965">
    <property type="entry name" value="PAS-like_dom_sf"/>
</dbReference>
<feature type="region of interest" description="Disordered" evidence="4">
    <location>
        <begin position="154"/>
        <end position="188"/>
    </location>
</feature>
<dbReference type="AlphaFoldDB" id="A0A7S1FRJ4"/>
<dbReference type="GO" id="GO:0005634">
    <property type="term" value="C:nucleus"/>
    <property type="evidence" value="ECO:0007669"/>
    <property type="project" value="TreeGrafter"/>
</dbReference>
<feature type="domain" description="PAC" evidence="5">
    <location>
        <begin position="262"/>
        <end position="316"/>
    </location>
</feature>
<dbReference type="PANTHER" id="PTHR47429">
    <property type="entry name" value="PROTEIN TWIN LOV 1"/>
    <property type="match status" value="1"/>
</dbReference>
<keyword evidence="1" id="KW-0285">Flavoprotein</keyword>
<dbReference type="PANTHER" id="PTHR47429:SF2">
    <property type="entry name" value="PROTEIN TWIN LOV 1"/>
    <property type="match status" value="1"/>
</dbReference>
<protein>
    <recommendedName>
        <fullName evidence="5">PAC domain-containing protein</fullName>
    </recommendedName>
</protein>
<accession>A0A7S1FRJ4</accession>
<dbReference type="PROSITE" id="PS50113">
    <property type="entry name" value="PAC"/>
    <property type="match status" value="1"/>
</dbReference>
<gene>
    <name evidence="6" type="ORF">CHYS00102_LOCUS9864</name>
</gene>
<dbReference type="Pfam" id="PF13426">
    <property type="entry name" value="PAS_9"/>
    <property type="match status" value="1"/>
</dbReference>
<keyword evidence="3" id="KW-0157">Chromophore</keyword>
<dbReference type="EMBL" id="HBFR01013554">
    <property type="protein sequence ID" value="CAD8882669.1"/>
    <property type="molecule type" value="Transcribed_RNA"/>
</dbReference>
<organism evidence="6">
    <name type="scientific">Corethron hystrix</name>
    <dbReference type="NCBI Taxonomy" id="216773"/>
    <lineage>
        <taxon>Eukaryota</taxon>
        <taxon>Sar</taxon>
        <taxon>Stramenopiles</taxon>
        <taxon>Ochrophyta</taxon>
        <taxon>Bacillariophyta</taxon>
        <taxon>Coscinodiscophyceae</taxon>
        <taxon>Corethrophycidae</taxon>
        <taxon>Corethrales</taxon>
        <taxon>Corethraceae</taxon>
        <taxon>Corethron</taxon>
    </lineage>
</organism>
<sequence>MSSPSLPVFLSRRLPSGLSSLTVLRQYRRSLFVTAAAARRAVEPHSNAAPSSTRTEHFYSPADAVVNGDDEKTAAQKRLQHESDLVLETLARSPEQRGATVYSLSFAASGAELPFTPMQRDQLRNVRNLEASAEDPHLSMLYRDIQENFFGEVRQNSQSPSDTAYSLSSLHPPPSDRAERENSTDDASLPRSYAEALAPSNQARVVTEAVEPFRIQHVNAAWTDLCGYTLDEVRGETLAVIQGRDTDLAEVVQLVAAVRAKGEGEAVLVNYAKGGVPFINRIRVQPLRDETGRVTHMVGVLEDVMRVEDAEPPLQNIYG</sequence>
<evidence type="ECO:0000256" key="4">
    <source>
        <dbReference type="SAM" id="MobiDB-lite"/>
    </source>
</evidence>
<evidence type="ECO:0000256" key="2">
    <source>
        <dbReference type="ARBA" id="ARBA00022643"/>
    </source>
</evidence>
<reference evidence="6" key="1">
    <citation type="submission" date="2021-01" db="EMBL/GenBank/DDBJ databases">
        <authorList>
            <person name="Corre E."/>
            <person name="Pelletier E."/>
            <person name="Niang G."/>
            <person name="Scheremetjew M."/>
            <person name="Finn R."/>
            <person name="Kale V."/>
            <person name="Holt S."/>
            <person name="Cochrane G."/>
            <person name="Meng A."/>
            <person name="Brown T."/>
            <person name="Cohen L."/>
        </authorList>
    </citation>
    <scope>NUCLEOTIDE SEQUENCE</scope>
    <source>
        <strain evidence="6">308</strain>
    </source>
</reference>